<dbReference type="Proteomes" id="UP000295008">
    <property type="component" value="Unassembled WGS sequence"/>
</dbReference>
<comment type="caution">
    <text evidence="3">The sequence shown here is derived from an EMBL/GenBank/DDBJ whole genome shotgun (WGS) entry which is preliminary data.</text>
</comment>
<dbReference type="InterPro" id="IPR006675">
    <property type="entry name" value="HDIG_dom"/>
</dbReference>
<reference evidence="3 4" key="1">
    <citation type="submission" date="2019-03" db="EMBL/GenBank/DDBJ databases">
        <title>Genomic Encyclopedia of Type Strains, Phase IV (KMG-IV): sequencing the most valuable type-strain genomes for metagenomic binning, comparative biology and taxonomic classification.</title>
        <authorList>
            <person name="Goeker M."/>
        </authorList>
    </citation>
    <scope>NUCLEOTIDE SEQUENCE [LARGE SCALE GENOMIC DNA]</scope>
    <source>
        <strain evidence="3 4">LX-B</strain>
    </source>
</reference>
<name>A0A4R1SD97_HYDET</name>
<feature type="domain" description="HD" evidence="1">
    <location>
        <begin position="116"/>
        <end position="238"/>
    </location>
</feature>
<dbReference type="Pfam" id="PF13487">
    <property type="entry name" value="HD_5"/>
    <property type="match status" value="1"/>
</dbReference>
<dbReference type="RefSeq" id="WP_132012395.1">
    <property type="nucleotide sequence ID" value="NZ_SLUN01000001.1"/>
</dbReference>
<feature type="domain" description="HD-GYP" evidence="2">
    <location>
        <begin position="94"/>
        <end position="289"/>
    </location>
</feature>
<organism evidence="3 4">
    <name type="scientific">Hydrogenispora ethanolica</name>
    <dbReference type="NCBI Taxonomy" id="1082276"/>
    <lineage>
        <taxon>Bacteria</taxon>
        <taxon>Bacillati</taxon>
        <taxon>Bacillota</taxon>
        <taxon>Hydrogenispora</taxon>
    </lineage>
</organism>
<keyword evidence="4" id="KW-1185">Reference proteome</keyword>
<dbReference type="Gene3D" id="1.10.3210.10">
    <property type="entry name" value="Hypothetical protein af1432"/>
    <property type="match status" value="1"/>
</dbReference>
<dbReference type="InterPro" id="IPR052020">
    <property type="entry name" value="Cyclic_di-GMP/3'3'-cGAMP_PDE"/>
</dbReference>
<dbReference type="AlphaFoldDB" id="A0A4R1SD97"/>
<dbReference type="CDD" id="cd00077">
    <property type="entry name" value="HDc"/>
    <property type="match status" value="1"/>
</dbReference>
<evidence type="ECO:0000259" key="2">
    <source>
        <dbReference type="PROSITE" id="PS51832"/>
    </source>
</evidence>
<dbReference type="PROSITE" id="PS51831">
    <property type="entry name" value="HD"/>
    <property type="match status" value="1"/>
</dbReference>
<dbReference type="PANTHER" id="PTHR45228">
    <property type="entry name" value="CYCLIC DI-GMP PHOSPHODIESTERASE TM_0186-RELATED"/>
    <property type="match status" value="1"/>
</dbReference>
<dbReference type="SUPFAM" id="SSF109604">
    <property type="entry name" value="HD-domain/PDEase-like"/>
    <property type="match status" value="1"/>
</dbReference>
<dbReference type="PANTHER" id="PTHR45228:SF4">
    <property type="entry name" value="LIPOPROTEIN"/>
    <property type="match status" value="1"/>
</dbReference>
<dbReference type="InterPro" id="IPR003607">
    <property type="entry name" value="HD/PDEase_dom"/>
</dbReference>
<proteinExistence type="predicted"/>
<evidence type="ECO:0000313" key="3">
    <source>
        <dbReference type="EMBL" id="TCL77010.1"/>
    </source>
</evidence>
<dbReference type="EMBL" id="SLUN01000001">
    <property type="protein sequence ID" value="TCL77010.1"/>
    <property type="molecule type" value="Genomic_DNA"/>
</dbReference>
<dbReference type="OrthoDB" id="9804747at2"/>
<accession>A0A4R1SD97</accession>
<dbReference type="SMART" id="SM00471">
    <property type="entry name" value="HDc"/>
    <property type="match status" value="1"/>
</dbReference>
<dbReference type="NCBIfam" id="TIGR00277">
    <property type="entry name" value="HDIG"/>
    <property type="match status" value="1"/>
</dbReference>
<evidence type="ECO:0000259" key="1">
    <source>
        <dbReference type="PROSITE" id="PS51831"/>
    </source>
</evidence>
<keyword evidence="3" id="KW-0808">Transferase</keyword>
<sequence length="289" mass="31650">MPVKPRNKPPVTGYVAHDVFDDSGRLLLAEGAALTPAIIQKLEDKMIPYRIVPDQLAVTTHSLTEAAKQFETRFAKLDLSSIVKASKYMKSILGEANQSPLLSNHLKVLIQGYKSIYSHSINVSLLAVAIADKLNLDARSLRDLALGALYHDIGKIMLPAAVVMKTPGIFERQDLIYQQHTKIGADLLAADKLGKGVYLVALQHHEKHSGGGYPAGLKEDQIHIHAAIVSVANRFDWLTSAIFQNRVLSPDEAIEQLLLAKGGDFQPLVVDKFVELFREGPPPAPSPEM</sequence>
<dbReference type="InterPro" id="IPR037522">
    <property type="entry name" value="HD_GYP_dom"/>
</dbReference>
<dbReference type="InterPro" id="IPR006674">
    <property type="entry name" value="HD_domain"/>
</dbReference>
<dbReference type="GO" id="GO:0016740">
    <property type="term" value="F:transferase activity"/>
    <property type="evidence" value="ECO:0007669"/>
    <property type="project" value="UniProtKB-KW"/>
</dbReference>
<protein>
    <submittedName>
        <fullName evidence="3">Putative nucleotidyltransferase with HDIG domain</fullName>
    </submittedName>
</protein>
<gene>
    <name evidence="3" type="ORF">EDC14_1001295</name>
</gene>
<evidence type="ECO:0000313" key="4">
    <source>
        <dbReference type="Proteomes" id="UP000295008"/>
    </source>
</evidence>
<dbReference type="PROSITE" id="PS51832">
    <property type="entry name" value="HD_GYP"/>
    <property type="match status" value="1"/>
</dbReference>